<dbReference type="EMBL" id="JARWAO010000004">
    <property type="protein sequence ID" value="MDR5896157.1"/>
    <property type="molecule type" value="Genomic_DNA"/>
</dbReference>
<keyword evidence="2" id="KW-0808">Transferase</keyword>
<reference evidence="2 3" key="1">
    <citation type="submission" date="2023-04" db="EMBL/GenBank/DDBJ databases">
        <title>A long-awaited taxogenomic arrangement of the family Halomonadaceae.</title>
        <authorList>
            <person name="De La Haba R."/>
            <person name="Chuvochina M."/>
            <person name="Wittouck S."/>
            <person name="Arahal D.R."/>
            <person name="Sanchez-Porro C."/>
            <person name="Hugenholtz P."/>
            <person name="Ventosa A."/>
        </authorList>
    </citation>
    <scope>NUCLEOTIDE SEQUENCE [LARGE SCALE GENOMIC DNA]</scope>
    <source>
        <strain evidence="2 3">DSM 22428</strain>
    </source>
</reference>
<dbReference type="GO" id="GO:0004364">
    <property type="term" value="F:glutathione transferase activity"/>
    <property type="evidence" value="ECO:0007669"/>
    <property type="project" value="UniProtKB-EC"/>
</dbReference>
<dbReference type="SUPFAM" id="SSF52833">
    <property type="entry name" value="Thioredoxin-like"/>
    <property type="match status" value="1"/>
</dbReference>
<dbReference type="SUPFAM" id="SSF47616">
    <property type="entry name" value="GST C-terminal domain-like"/>
    <property type="match status" value="1"/>
</dbReference>
<gene>
    <name evidence="2" type="ORF">QC825_08745</name>
</gene>
<comment type="caution">
    <text evidence="2">The sequence shown here is derived from an EMBL/GenBank/DDBJ whole genome shotgun (WGS) entry which is preliminary data.</text>
</comment>
<proteinExistence type="predicted"/>
<dbReference type="EC" id="2.5.1.18" evidence="2"/>
<dbReference type="InterPro" id="IPR050213">
    <property type="entry name" value="GST_superfamily"/>
</dbReference>
<feature type="domain" description="GST C-terminal" evidence="1">
    <location>
        <begin position="92"/>
        <end position="224"/>
    </location>
</feature>
<dbReference type="Pfam" id="PF14497">
    <property type="entry name" value="GST_C_3"/>
    <property type="match status" value="1"/>
</dbReference>
<evidence type="ECO:0000313" key="2">
    <source>
        <dbReference type="EMBL" id="MDR5896157.1"/>
    </source>
</evidence>
<dbReference type="RefSeq" id="WP_251594572.1">
    <property type="nucleotide sequence ID" value="NZ_JAMLJI010000004.1"/>
</dbReference>
<dbReference type="Gene3D" id="3.40.30.10">
    <property type="entry name" value="Glutaredoxin"/>
    <property type="match status" value="1"/>
</dbReference>
<dbReference type="InterPro" id="IPR036249">
    <property type="entry name" value="Thioredoxin-like_sf"/>
</dbReference>
<dbReference type="PANTHER" id="PTHR11571:SF263">
    <property type="entry name" value="GLUTATHIONE S-TRANSFERASE"/>
    <property type="match status" value="1"/>
</dbReference>
<dbReference type="PANTHER" id="PTHR11571">
    <property type="entry name" value="GLUTATHIONE S-TRANSFERASE"/>
    <property type="match status" value="1"/>
</dbReference>
<dbReference type="InterPro" id="IPR010987">
    <property type="entry name" value="Glutathione-S-Trfase_C-like"/>
</dbReference>
<keyword evidence="3" id="KW-1185">Reference proteome</keyword>
<accession>A0ABU1GXI3</accession>
<dbReference type="Gene3D" id="1.20.1050.10">
    <property type="match status" value="1"/>
</dbReference>
<sequence length="239" mass="27231">MQYALYYWPSIPGRGEFVRLALEAGGATYRDVGREPDGLEQIEAFLNGEATATPPFAPPFLVSETRVISHVANILRTLGPELELVPDDSYARDWAHSLQLTLTDFVAEIHDTHHPLGPSLYFDEQKTEARRRAVTFLQDRLPLFLGYFEQILDNNPVSDCHLVGDRLSYVDTSLFQVMMGLRYAFPNAMADIHPTVAGLDRVITAVRTHPRLRDYLDSPRRQPFNENGIFRHYPMLDQT</sequence>
<organism evidence="2 3">
    <name type="scientific">Larsenimonas suaedae</name>
    <dbReference type="NCBI Taxonomy" id="1851019"/>
    <lineage>
        <taxon>Bacteria</taxon>
        <taxon>Pseudomonadati</taxon>
        <taxon>Pseudomonadota</taxon>
        <taxon>Gammaproteobacteria</taxon>
        <taxon>Oceanospirillales</taxon>
        <taxon>Halomonadaceae</taxon>
        <taxon>Larsenimonas</taxon>
    </lineage>
</organism>
<dbReference type="CDD" id="cd03192">
    <property type="entry name" value="GST_C_Sigma_like"/>
    <property type="match status" value="1"/>
</dbReference>
<dbReference type="PROSITE" id="PS50405">
    <property type="entry name" value="GST_CTER"/>
    <property type="match status" value="1"/>
</dbReference>
<evidence type="ECO:0000259" key="1">
    <source>
        <dbReference type="PROSITE" id="PS50405"/>
    </source>
</evidence>
<dbReference type="Proteomes" id="UP001269375">
    <property type="component" value="Unassembled WGS sequence"/>
</dbReference>
<dbReference type="InterPro" id="IPR004046">
    <property type="entry name" value="GST_C"/>
</dbReference>
<protein>
    <submittedName>
        <fullName evidence="2">Glutathione S-transferase</fullName>
        <ecNumber evidence="2">2.5.1.18</ecNumber>
    </submittedName>
</protein>
<name>A0ABU1GXI3_9GAMM</name>
<evidence type="ECO:0000313" key="3">
    <source>
        <dbReference type="Proteomes" id="UP001269375"/>
    </source>
</evidence>
<dbReference type="InterPro" id="IPR036282">
    <property type="entry name" value="Glutathione-S-Trfase_C_sf"/>
</dbReference>